<dbReference type="PROSITE" id="PS51257">
    <property type="entry name" value="PROKAR_LIPOPROTEIN"/>
    <property type="match status" value="1"/>
</dbReference>
<proteinExistence type="predicted"/>
<gene>
    <name evidence="2" type="ORF">CICLE_v10026837mg</name>
</gene>
<evidence type="ECO:0008006" key="4">
    <source>
        <dbReference type="Google" id="ProtNLM"/>
    </source>
</evidence>
<feature type="chain" id="PRO_5004727010" description="Knottin scorpion toxin-like domain-containing protein" evidence="1">
    <location>
        <begin position="26"/>
        <end position="97"/>
    </location>
</feature>
<feature type="signal peptide" evidence="1">
    <location>
        <begin position="1"/>
        <end position="25"/>
    </location>
</feature>
<reference evidence="2 3" key="1">
    <citation type="submission" date="2013-10" db="EMBL/GenBank/DDBJ databases">
        <authorList>
            <consortium name="International Citrus Genome Consortium"/>
            <person name="Jenkins J."/>
            <person name="Schmutz J."/>
            <person name="Prochnik S."/>
            <person name="Rokhsar D."/>
            <person name="Gmitter F."/>
            <person name="Ollitrault P."/>
            <person name="Machado M."/>
            <person name="Talon M."/>
            <person name="Wincker P."/>
            <person name="Jaillon O."/>
            <person name="Morgante M."/>
        </authorList>
    </citation>
    <scope>NUCLEOTIDE SEQUENCE</scope>
    <source>
        <strain evidence="3">cv. Clemenules</strain>
    </source>
</reference>
<dbReference type="AlphaFoldDB" id="V4RZ20"/>
<accession>V4RZ20</accession>
<dbReference type="InParanoid" id="V4RZ20"/>
<organism evidence="2 3">
    <name type="scientific">Citrus clementina</name>
    <name type="common">Clementine</name>
    <name type="synonym">Citrus deliciosa x Citrus sinensis</name>
    <dbReference type="NCBI Taxonomy" id="85681"/>
    <lineage>
        <taxon>Eukaryota</taxon>
        <taxon>Viridiplantae</taxon>
        <taxon>Streptophyta</taxon>
        <taxon>Embryophyta</taxon>
        <taxon>Tracheophyta</taxon>
        <taxon>Spermatophyta</taxon>
        <taxon>Magnoliopsida</taxon>
        <taxon>eudicotyledons</taxon>
        <taxon>Gunneridae</taxon>
        <taxon>Pentapetalae</taxon>
        <taxon>rosids</taxon>
        <taxon>malvids</taxon>
        <taxon>Sapindales</taxon>
        <taxon>Rutaceae</taxon>
        <taxon>Aurantioideae</taxon>
        <taxon>Citrus</taxon>
    </lineage>
</organism>
<evidence type="ECO:0000313" key="3">
    <source>
        <dbReference type="Proteomes" id="UP000030687"/>
    </source>
</evidence>
<dbReference type="InterPro" id="IPR038975">
    <property type="entry name" value="THNL"/>
</dbReference>
<dbReference type="Proteomes" id="UP000030687">
    <property type="component" value="Unassembled WGS sequence"/>
</dbReference>
<evidence type="ECO:0000256" key="1">
    <source>
        <dbReference type="SAM" id="SignalP"/>
    </source>
</evidence>
<keyword evidence="3" id="KW-1185">Reference proteome</keyword>
<dbReference type="KEGG" id="cic:CICLE_v10026837mg"/>
<evidence type="ECO:0000313" key="2">
    <source>
        <dbReference type="EMBL" id="ESR40303.1"/>
    </source>
</evidence>
<dbReference type="PANTHER" id="PTHR36312:SF15">
    <property type="entry name" value="THIONIN-LIKE PROTEIN"/>
    <property type="match status" value="1"/>
</dbReference>
<keyword evidence="1" id="KW-0732">Signal</keyword>
<dbReference type="EMBL" id="KI536925">
    <property type="protein sequence ID" value="ESR40303.1"/>
    <property type="molecule type" value="Genomic_DNA"/>
</dbReference>
<dbReference type="OMA" id="TASCNDE"/>
<sequence length="97" mass="10507">MEKNTVQFVLMVALMLGLLIGQSTASCNDECSKKCKVYHPRQDLKECVGDCLKTCNPPNDAVYFCKLGCASSLCANGSTPEKVQSCVDSCSKMCTKI</sequence>
<protein>
    <recommendedName>
        <fullName evidence="4">Knottin scorpion toxin-like domain-containing protein</fullName>
    </recommendedName>
</protein>
<name>V4RZ20_CITCL</name>
<dbReference type="Gramene" id="ESR40303">
    <property type="protein sequence ID" value="ESR40303"/>
    <property type="gene ID" value="CICLE_v10026837mg"/>
</dbReference>
<dbReference type="PANTHER" id="PTHR36312">
    <property type="entry name" value="THIONIN-LIKE PROTEIN 1"/>
    <property type="match status" value="1"/>
</dbReference>